<evidence type="ECO:0000256" key="4">
    <source>
        <dbReference type="ARBA" id="ARBA00022679"/>
    </source>
</evidence>
<keyword evidence="5 8" id="KW-0812">Transmembrane</keyword>
<keyword evidence="6 8" id="KW-1133">Transmembrane helix</keyword>
<keyword evidence="3" id="KW-0328">Glycosyltransferase</keyword>
<dbReference type="PANTHER" id="PTHR33908:SF11">
    <property type="entry name" value="MEMBRANE PROTEIN"/>
    <property type="match status" value="1"/>
</dbReference>
<dbReference type="AlphaFoldDB" id="A0A2M8DCC6"/>
<evidence type="ECO:0000256" key="1">
    <source>
        <dbReference type="ARBA" id="ARBA00004651"/>
    </source>
</evidence>
<dbReference type="GO" id="GO:0016763">
    <property type="term" value="F:pentosyltransferase activity"/>
    <property type="evidence" value="ECO:0007669"/>
    <property type="project" value="TreeGrafter"/>
</dbReference>
<feature type="domain" description="Glycosyltransferase RgtA/B/C/D-like" evidence="9">
    <location>
        <begin position="129"/>
        <end position="267"/>
    </location>
</feature>
<comment type="caution">
    <text evidence="10">The sequence shown here is derived from an EMBL/GenBank/DDBJ whole genome shotgun (WGS) entry which is preliminary data.</text>
</comment>
<dbReference type="GO" id="GO:0009103">
    <property type="term" value="P:lipopolysaccharide biosynthetic process"/>
    <property type="evidence" value="ECO:0007669"/>
    <property type="project" value="UniProtKB-ARBA"/>
</dbReference>
<evidence type="ECO:0000256" key="5">
    <source>
        <dbReference type="ARBA" id="ARBA00022692"/>
    </source>
</evidence>
<accession>A0A2M8DCC6</accession>
<evidence type="ECO:0000256" key="6">
    <source>
        <dbReference type="ARBA" id="ARBA00022989"/>
    </source>
</evidence>
<feature type="transmembrane region" description="Helical" evidence="8">
    <location>
        <begin position="388"/>
        <end position="408"/>
    </location>
</feature>
<dbReference type="PANTHER" id="PTHR33908">
    <property type="entry name" value="MANNOSYLTRANSFERASE YKCB-RELATED"/>
    <property type="match status" value="1"/>
</dbReference>
<feature type="transmembrane region" description="Helical" evidence="8">
    <location>
        <begin position="207"/>
        <end position="233"/>
    </location>
</feature>
<evidence type="ECO:0000256" key="2">
    <source>
        <dbReference type="ARBA" id="ARBA00022475"/>
    </source>
</evidence>
<dbReference type="InterPro" id="IPR038731">
    <property type="entry name" value="RgtA/B/C-like"/>
</dbReference>
<protein>
    <recommendedName>
        <fullName evidence="9">Glycosyltransferase RgtA/B/C/D-like domain-containing protein</fullName>
    </recommendedName>
</protein>
<keyword evidence="7 8" id="KW-0472">Membrane</keyword>
<comment type="subcellular location">
    <subcellularLocation>
        <location evidence="1">Cell membrane</location>
        <topology evidence="1">Multi-pass membrane protein</topology>
    </subcellularLocation>
</comment>
<evidence type="ECO:0000259" key="9">
    <source>
        <dbReference type="Pfam" id="PF13231"/>
    </source>
</evidence>
<dbReference type="EMBL" id="PFTH01000141">
    <property type="protein sequence ID" value="PJB88075.1"/>
    <property type="molecule type" value="Genomic_DNA"/>
</dbReference>
<name>A0A2M8DCC6_9BACT</name>
<sequence length="508" mass="59039">MDDDRNFYRLFQTKKNMITKKPTLISSFALIDAILLSIILVVALSFRLYKVNIPLADYHSWRQVDTAAVARNFVRDGFNLMSPRYDDLSAIESGIENPNGYRFVEFPIYNAIFAFFYKAYPGISIEAWGRITTALFSLITIAVLYYLCFKEVNRFTAVVTSGIYAVFPFFVYFSRVILPETPALSLVMLSIFFLYKGTHRSIKESYSLIHVLFSAIFFALATLVKPTVIFYSLTLGFIFLSKEHFQIIKSWRFYLYFIIVFIPLLLWRNYIKAFPEGIPANSWLIAYVNTYKGQENIFFRPAFFRWIFFERIGQNMLGVYLSFFVLLGFFIKSKKYILHSVLISGLVYLFTFQGGNVQHEYYQTLILPGIAIMIGLGINSLFTNTKTFINPFLCVILIIFILAFAWFFSFYKVRDFYYYPPELPQIAKIIRTLTPPNAKIVTDRMGDTTLLYLIDRKGSPGLNKGLKELKNMGYQYFVTLNSETIANTKKTELYKTVFENAQFTLFSL</sequence>
<keyword evidence="2" id="KW-1003">Cell membrane</keyword>
<feature type="transmembrane region" description="Helical" evidence="8">
    <location>
        <begin position="336"/>
        <end position="352"/>
    </location>
</feature>
<feature type="transmembrane region" description="Helical" evidence="8">
    <location>
        <begin position="155"/>
        <end position="171"/>
    </location>
</feature>
<dbReference type="InterPro" id="IPR050297">
    <property type="entry name" value="LipidA_mod_glycosyltrf_83"/>
</dbReference>
<proteinExistence type="predicted"/>
<dbReference type="Proteomes" id="UP000229706">
    <property type="component" value="Unassembled WGS sequence"/>
</dbReference>
<evidence type="ECO:0000256" key="8">
    <source>
        <dbReference type="SAM" id="Phobius"/>
    </source>
</evidence>
<feature type="transmembrane region" description="Helical" evidence="8">
    <location>
        <begin position="364"/>
        <end position="382"/>
    </location>
</feature>
<organism evidence="10 11">
    <name type="scientific">Candidatus Roizmanbacteria bacterium CG_4_9_14_0_8_um_filter_34_12</name>
    <dbReference type="NCBI Taxonomy" id="1974840"/>
    <lineage>
        <taxon>Bacteria</taxon>
        <taxon>Candidatus Roizmaniibacteriota</taxon>
    </lineage>
</organism>
<keyword evidence="4" id="KW-0808">Transferase</keyword>
<evidence type="ECO:0000313" key="11">
    <source>
        <dbReference type="Proteomes" id="UP000229706"/>
    </source>
</evidence>
<dbReference type="GO" id="GO:0005886">
    <property type="term" value="C:plasma membrane"/>
    <property type="evidence" value="ECO:0007669"/>
    <property type="project" value="UniProtKB-SubCell"/>
</dbReference>
<gene>
    <name evidence="10" type="ORF">CO083_03685</name>
</gene>
<feature type="transmembrane region" description="Helical" evidence="8">
    <location>
        <begin position="312"/>
        <end position="330"/>
    </location>
</feature>
<feature type="transmembrane region" description="Helical" evidence="8">
    <location>
        <begin position="253"/>
        <end position="271"/>
    </location>
</feature>
<reference evidence="11" key="1">
    <citation type="submission" date="2017-09" db="EMBL/GenBank/DDBJ databases">
        <title>Depth-based differentiation of microbial function through sediment-hosted aquifers and enrichment of novel symbionts in the deep terrestrial subsurface.</title>
        <authorList>
            <person name="Probst A.J."/>
            <person name="Ladd B."/>
            <person name="Jarett J.K."/>
            <person name="Geller-Mcgrath D.E."/>
            <person name="Sieber C.M.K."/>
            <person name="Emerson J.B."/>
            <person name="Anantharaman K."/>
            <person name="Thomas B.C."/>
            <person name="Malmstrom R."/>
            <person name="Stieglmeier M."/>
            <person name="Klingl A."/>
            <person name="Woyke T."/>
            <person name="Ryan C.M."/>
            <person name="Banfield J.F."/>
        </authorList>
    </citation>
    <scope>NUCLEOTIDE SEQUENCE [LARGE SCALE GENOMIC DNA]</scope>
</reference>
<feature type="transmembrane region" description="Helical" evidence="8">
    <location>
        <begin position="24"/>
        <end position="46"/>
    </location>
</feature>
<evidence type="ECO:0000256" key="3">
    <source>
        <dbReference type="ARBA" id="ARBA00022676"/>
    </source>
</evidence>
<dbReference type="Pfam" id="PF13231">
    <property type="entry name" value="PMT_2"/>
    <property type="match status" value="1"/>
</dbReference>
<evidence type="ECO:0000313" key="10">
    <source>
        <dbReference type="EMBL" id="PJB88075.1"/>
    </source>
</evidence>
<feature type="transmembrane region" description="Helical" evidence="8">
    <location>
        <begin position="127"/>
        <end position="148"/>
    </location>
</feature>
<evidence type="ECO:0000256" key="7">
    <source>
        <dbReference type="ARBA" id="ARBA00023136"/>
    </source>
</evidence>